<dbReference type="SUPFAM" id="SSF53474">
    <property type="entry name" value="alpha/beta-Hydrolases"/>
    <property type="match status" value="1"/>
</dbReference>
<evidence type="ECO:0000256" key="5">
    <source>
        <dbReference type="ARBA" id="ARBA00023180"/>
    </source>
</evidence>
<dbReference type="EMBL" id="CAXLJL010000412">
    <property type="protein sequence ID" value="CAL5137658.1"/>
    <property type="molecule type" value="Genomic_DNA"/>
</dbReference>
<dbReference type="Proteomes" id="UP001497525">
    <property type="component" value="Unassembled WGS sequence"/>
</dbReference>
<dbReference type="Pfam" id="PF05577">
    <property type="entry name" value="Peptidase_S28"/>
    <property type="match status" value="1"/>
</dbReference>
<evidence type="ECO:0000313" key="8">
    <source>
        <dbReference type="Proteomes" id="UP001497525"/>
    </source>
</evidence>
<reference evidence="7" key="1">
    <citation type="submission" date="2024-06" db="EMBL/GenBank/DDBJ databases">
        <authorList>
            <person name="Liu X."/>
            <person name="Lenzi L."/>
            <person name="Haldenby T S."/>
            <person name="Uol C."/>
        </authorList>
    </citation>
    <scope>NUCLEOTIDE SEQUENCE</scope>
</reference>
<evidence type="ECO:0000256" key="6">
    <source>
        <dbReference type="SAM" id="SignalP"/>
    </source>
</evidence>
<dbReference type="GO" id="GO:0008239">
    <property type="term" value="F:dipeptidyl-peptidase activity"/>
    <property type="evidence" value="ECO:0007669"/>
    <property type="project" value="TreeGrafter"/>
</dbReference>
<feature type="signal peptide" evidence="6">
    <location>
        <begin position="1"/>
        <end position="16"/>
    </location>
</feature>
<sequence>MDHIWIVLLWLSSCSCLYPTRFLERPVKGPSELKYETLYFDTLVDHFSFADNYTFHMKYLLSMSSHKPGGPILFYTGNEGAIETFAVNSGFVWEAAIEFNAAVVFAEHRYYGSSMPFGSNSTKVGYLTAEQALADYALLIRNLSATNEALRDVPVIAIGGSYGGMLAAWFRYKYPNLIAGSIASSAPIWMFPGMSDCNGFYKVATDVFRKSGSENCKTKLAALWNNIIQVAKGPSGTKLLSVIFQLCDPLTDGQTLVDYLVDYLGILAMINYPYEASFIGALPAWPVKYFCENYPDALSVDDPLDNIRVAASAFLSVMNYTGDRLCINVNGDTGALDTKNWEIQTCMEMTNPMCSNGISDMFPPNDWDPDAYSDKCFRNYGLRPRMNWSEVQFWGKNLKAASNIVFSNGDLDPWSSFGVLDASSAPNCDVIVIPNSAHHLDLRAAHENDPPEVIDARKKERAAMSNWIKQWRAKT</sequence>
<feature type="chain" id="PRO_5043707813" description="Lysosomal Pro-X carboxypeptidase" evidence="6">
    <location>
        <begin position="17"/>
        <end position="475"/>
    </location>
</feature>
<dbReference type="GO" id="GO:0006508">
    <property type="term" value="P:proteolysis"/>
    <property type="evidence" value="ECO:0007669"/>
    <property type="project" value="UniProtKB-KW"/>
</dbReference>
<dbReference type="InterPro" id="IPR029058">
    <property type="entry name" value="AB_hydrolase_fold"/>
</dbReference>
<keyword evidence="3 6" id="KW-0732">Signal</keyword>
<keyword evidence="4" id="KW-0378">Hydrolase</keyword>
<dbReference type="Gene3D" id="3.40.50.1820">
    <property type="entry name" value="alpha/beta hydrolase"/>
    <property type="match status" value="1"/>
</dbReference>
<evidence type="ECO:0000256" key="3">
    <source>
        <dbReference type="ARBA" id="ARBA00022729"/>
    </source>
</evidence>
<dbReference type="GO" id="GO:0070008">
    <property type="term" value="F:serine-type exopeptidase activity"/>
    <property type="evidence" value="ECO:0007669"/>
    <property type="project" value="InterPro"/>
</dbReference>
<comment type="similarity">
    <text evidence="1">Belongs to the peptidase S28 family.</text>
</comment>
<evidence type="ECO:0000256" key="2">
    <source>
        <dbReference type="ARBA" id="ARBA00022670"/>
    </source>
</evidence>
<gene>
    <name evidence="7" type="ORF">CDAUBV1_LOCUS11938</name>
</gene>
<organism evidence="7 8">
    <name type="scientific">Calicophoron daubneyi</name>
    <name type="common">Rumen fluke</name>
    <name type="synonym">Paramphistomum daubneyi</name>
    <dbReference type="NCBI Taxonomy" id="300641"/>
    <lineage>
        <taxon>Eukaryota</taxon>
        <taxon>Metazoa</taxon>
        <taxon>Spiralia</taxon>
        <taxon>Lophotrochozoa</taxon>
        <taxon>Platyhelminthes</taxon>
        <taxon>Trematoda</taxon>
        <taxon>Digenea</taxon>
        <taxon>Plagiorchiida</taxon>
        <taxon>Pronocephalata</taxon>
        <taxon>Paramphistomoidea</taxon>
        <taxon>Paramphistomidae</taxon>
        <taxon>Calicophoron</taxon>
    </lineage>
</organism>
<evidence type="ECO:0008006" key="9">
    <source>
        <dbReference type="Google" id="ProtNLM"/>
    </source>
</evidence>
<dbReference type="PANTHER" id="PTHR11010">
    <property type="entry name" value="PROTEASE S28 PRO-X CARBOXYPEPTIDASE-RELATED"/>
    <property type="match status" value="1"/>
</dbReference>
<keyword evidence="2" id="KW-0645">Protease</keyword>
<keyword evidence="5" id="KW-0325">Glycoprotein</keyword>
<protein>
    <recommendedName>
        <fullName evidence="9">Lysosomal Pro-X carboxypeptidase</fullName>
    </recommendedName>
</protein>
<evidence type="ECO:0000256" key="4">
    <source>
        <dbReference type="ARBA" id="ARBA00022801"/>
    </source>
</evidence>
<dbReference type="InterPro" id="IPR042269">
    <property type="entry name" value="Ser_carbopepase_S28_SKS"/>
</dbReference>
<dbReference type="InterPro" id="IPR008758">
    <property type="entry name" value="Peptidase_S28"/>
</dbReference>
<dbReference type="AlphaFoldDB" id="A0AAV2TMK3"/>
<name>A0AAV2TMK3_CALDB</name>
<evidence type="ECO:0000256" key="1">
    <source>
        <dbReference type="ARBA" id="ARBA00011079"/>
    </source>
</evidence>
<dbReference type="PANTHER" id="PTHR11010:SF38">
    <property type="entry name" value="LYSOSOMAL PRO-X CARBOXYPEPTIDASE"/>
    <property type="match status" value="1"/>
</dbReference>
<evidence type="ECO:0000313" key="7">
    <source>
        <dbReference type="EMBL" id="CAL5137658.1"/>
    </source>
</evidence>
<comment type="caution">
    <text evidence="7">The sequence shown here is derived from an EMBL/GenBank/DDBJ whole genome shotgun (WGS) entry which is preliminary data.</text>
</comment>
<proteinExistence type="inferred from homology"/>
<accession>A0AAV2TMK3</accession>
<dbReference type="Gene3D" id="1.20.120.980">
    <property type="entry name" value="Serine carboxypeptidase S28, SKS domain"/>
    <property type="match status" value="1"/>
</dbReference>